<dbReference type="Proteomes" id="UP000003571">
    <property type="component" value="Unassembled WGS sequence"/>
</dbReference>
<dbReference type="AlphaFoldDB" id="H7EPC8"/>
<sequence>MATSAEYHDYVMECLNKAGTVTSKKMMGEYCLYHDGKLFGGIYDNRLLVKRTENSGKLLGDCPLEYPYEGSKSLMFLVSEFEDAEFMKKLLDGIAVEKSQK</sequence>
<dbReference type="SUPFAM" id="SSF159894">
    <property type="entry name" value="YgaC/TfoX-N like"/>
    <property type="match status" value="1"/>
</dbReference>
<dbReference type="RefSeq" id="WP_002706448.1">
    <property type="nucleotide sequence ID" value="NZ_AGRW01000054.1"/>
</dbReference>
<dbReference type="OrthoDB" id="4772335at2"/>
<dbReference type="STRING" id="907348.TresaDRAFT_0234"/>
<dbReference type="Pfam" id="PF04993">
    <property type="entry name" value="TfoX_N"/>
    <property type="match status" value="1"/>
</dbReference>
<evidence type="ECO:0000259" key="1">
    <source>
        <dbReference type="Pfam" id="PF04993"/>
    </source>
</evidence>
<dbReference type="eggNOG" id="COG3070">
    <property type="taxonomic scope" value="Bacteria"/>
</dbReference>
<dbReference type="InterPro" id="IPR007076">
    <property type="entry name" value="TfoX_N"/>
</dbReference>
<comment type="caution">
    <text evidence="2">The sequence shown here is derived from an EMBL/GenBank/DDBJ whole genome shotgun (WGS) entry which is preliminary data.</text>
</comment>
<organism evidence="2 3">
    <name type="scientific">Treponema saccharophilum DSM 2985</name>
    <dbReference type="NCBI Taxonomy" id="907348"/>
    <lineage>
        <taxon>Bacteria</taxon>
        <taxon>Pseudomonadati</taxon>
        <taxon>Spirochaetota</taxon>
        <taxon>Spirochaetia</taxon>
        <taxon>Spirochaetales</taxon>
        <taxon>Treponemataceae</taxon>
        <taxon>Treponema</taxon>
    </lineage>
</organism>
<dbReference type="PATRIC" id="fig|907348.3.peg.2824"/>
<protein>
    <submittedName>
        <fullName evidence="2">TfoX domain-containing protein</fullName>
    </submittedName>
</protein>
<accession>H7EPC8</accession>
<gene>
    <name evidence="2" type="ORF">TresaDRAFT_0234</name>
</gene>
<keyword evidence="3" id="KW-1185">Reference proteome</keyword>
<dbReference type="EMBL" id="AGRW01000054">
    <property type="protein sequence ID" value="EIC00761.1"/>
    <property type="molecule type" value="Genomic_DNA"/>
</dbReference>
<feature type="domain" description="TfoX N-terminal" evidence="1">
    <location>
        <begin position="14"/>
        <end position="72"/>
    </location>
</feature>
<dbReference type="Gene3D" id="3.30.1460.30">
    <property type="entry name" value="YgaC/TfoX-N like chaperone"/>
    <property type="match status" value="1"/>
</dbReference>
<evidence type="ECO:0000313" key="3">
    <source>
        <dbReference type="Proteomes" id="UP000003571"/>
    </source>
</evidence>
<evidence type="ECO:0000313" key="2">
    <source>
        <dbReference type="EMBL" id="EIC00761.1"/>
    </source>
</evidence>
<proteinExistence type="predicted"/>
<name>H7EPC8_9SPIR</name>
<reference evidence="2 3" key="1">
    <citation type="submission" date="2011-09" db="EMBL/GenBank/DDBJ databases">
        <title>The draft genome of Treponema saccharophilum DSM 2985.</title>
        <authorList>
            <consortium name="US DOE Joint Genome Institute (JGI-PGF)"/>
            <person name="Lucas S."/>
            <person name="Copeland A."/>
            <person name="Lapidus A."/>
            <person name="Glavina del Rio T."/>
            <person name="Dalin E."/>
            <person name="Tice H."/>
            <person name="Bruce D."/>
            <person name="Goodwin L."/>
            <person name="Pitluck S."/>
            <person name="Peters L."/>
            <person name="Kyrpides N."/>
            <person name="Mavromatis K."/>
            <person name="Ivanova N."/>
            <person name="Markowitz V."/>
            <person name="Cheng J.-F."/>
            <person name="Hugenholtz P."/>
            <person name="Woyke T."/>
            <person name="Wu D."/>
            <person name="Gronow S."/>
            <person name="Wellnitz S."/>
            <person name="Brambilla E."/>
            <person name="Klenk H.-P."/>
            <person name="Eisen J.A."/>
        </authorList>
    </citation>
    <scope>NUCLEOTIDE SEQUENCE [LARGE SCALE GENOMIC DNA]</scope>
    <source>
        <strain evidence="2 3">DSM 2985</strain>
    </source>
</reference>